<dbReference type="InterPro" id="IPR059092">
    <property type="entry name" value="UPF0323_dom"/>
</dbReference>
<evidence type="ECO:0000313" key="4">
    <source>
        <dbReference type="EMBL" id="EAK0451113.1"/>
    </source>
</evidence>
<dbReference type="RefSeq" id="WP_012662236.1">
    <property type="nucleotide sequence ID" value="NZ_AP028378.1"/>
</dbReference>
<dbReference type="EMBL" id="AACCWZ010000004">
    <property type="protein sequence ID" value="EAK0451113.1"/>
    <property type="molecule type" value="Genomic_DNA"/>
</dbReference>
<evidence type="ECO:0000256" key="1">
    <source>
        <dbReference type="SAM" id="MobiDB-lite"/>
    </source>
</evidence>
<evidence type="ECO:0000259" key="3">
    <source>
        <dbReference type="Pfam" id="PF26303"/>
    </source>
</evidence>
<organism evidence="4 5">
    <name type="scientific">Campylobacter lari</name>
    <dbReference type="NCBI Taxonomy" id="201"/>
    <lineage>
        <taxon>Bacteria</taxon>
        <taxon>Pseudomonadati</taxon>
        <taxon>Campylobacterota</taxon>
        <taxon>Epsilonproteobacteria</taxon>
        <taxon>Campylobacterales</taxon>
        <taxon>Campylobacteraceae</taxon>
        <taxon>Campylobacter</taxon>
    </lineage>
</organism>
<gene>
    <name evidence="4" type="ORF">YZ36_03865</name>
</gene>
<sequence>MKHIKTILKLGMISGIAAISGGALSACSNNTNDSNNNALSQAANTQGAFVIIEETAPNQYKIKDQFPSDETRVVLKQLDGTERVLSKEEMDKLIQEEAAKIDNGTSNLTNPNNNNASMSSGGLSLGETLLASAAGAILGSWIGSKLFNNQNFTNQQRGAFSNQSAYQRSVNSFNKAGTNTASSSNAKKSGFFGGGSKATSSSSSSFGS</sequence>
<evidence type="ECO:0000313" key="5">
    <source>
        <dbReference type="Proteomes" id="UP000405656"/>
    </source>
</evidence>
<dbReference type="Proteomes" id="UP000405656">
    <property type="component" value="Unassembled WGS sequence"/>
</dbReference>
<feature type="compositionally biased region" description="Low complexity" evidence="1">
    <location>
        <begin position="181"/>
        <end position="190"/>
    </location>
</feature>
<accession>A0A7U8AA21</accession>
<keyword evidence="2" id="KW-0732">Signal</keyword>
<dbReference type="PROSITE" id="PS51257">
    <property type="entry name" value="PROKAR_LIPOPROTEIN"/>
    <property type="match status" value="1"/>
</dbReference>
<dbReference type="NCBIfam" id="NF003146">
    <property type="entry name" value="PRK04081.1"/>
    <property type="match status" value="1"/>
</dbReference>
<name>A0A7U8AA21_CAMLA</name>
<dbReference type="OrthoDB" id="5339730at2"/>
<feature type="signal peptide" evidence="2">
    <location>
        <begin position="1"/>
        <end position="25"/>
    </location>
</feature>
<dbReference type="Pfam" id="PF26303">
    <property type="entry name" value="UPF0323"/>
    <property type="match status" value="1"/>
</dbReference>
<feature type="chain" id="PRO_5044239674" description="UPF0323 domain-containing protein" evidence="2">
    <location>
        <begin position="26"/>
        <end position="208"/>
    </location>
</feature>
<reference evidence="4 5" key="1">
    <citation type="submission" date="2018-05" db="EMBL/GenBank/DDBJ databases">
        <authorList>
            <consortium name="PulseNet: The National Subtyping Network for Foodborne Disease Surveillance"/>
            <person name="Tarr C.L."/>
            <person name="Trees E."/>
            <person name="Katz L.S."/>
            <person name="Carleton-Romer H.A."/>
            <person name="Stroika S."/>
            <person name="Kucerova Z."/>
            <person name="Roache K.F."/>
            <person name="Sabol A.L."/>
            <person name="Besser J."/>
            <person name="Gerner-Smidt P."/>
        </authorList>
    </citation>
    <scope>NUCLEOTIDE SEQUENCE [LARGE SCALE GENOMIC DNA]</scope>
    <source>
        <strain evidence="4 5">20110455</strain>
    </source>
</reference>
<feature type="compositionally biased region" description="Low complexity" evidence="1">
    <location>
        <begin position="197"/>
        <end position="208"/>
    </location>
</feature>
<evidence type="ECO:0000256" key="2">
    <source>
        <dbReference type="SAM" id="SignalP"/>
    </source>
</evidence>
<feature type="region of interest" description="Disordered" evidence="1">
    <location>
        <begin position="174"/>
        <end position="208"/>
    </location>
</feature>
<dbReference type="OMA" id="RTHIIVR"/>
<dbReference type="AlphaFoldDB" id="A0A7U8AA21"/>
<feature type="domain" description="UPF0323" evidence="3">
    <location>
        <begin position="48"/>
        <end position="175"/>
    </location>
</feature>
<proteinExistence type="predicted"/>
<protein>
    <recommendedName>
        <fullName evidence="3">UPF0323 domain-containing protein</fullName>
    </recommendedName>
</protein>
<comment type="caution">
    <text evidence="4">The sequence shown here is derived from an EMBL/GenBank/DDBJ whole genome shotgun (WGS) entry which is preliminary data.</text>
</comment>